<proteinExistence type="predicted"/>
<evidence type="ECO:0000313" key="2">
    <source>
        <dbReference type="RefSeq" id="XP_017303648.1"/>
    </source>
</evidence>
<gene>
    <name evidence="2 3 4" type="primary">LOC103519327</name>
</gene>
<evidence type="ECO:0000313" key="3">
    <source>
        <dbReference type="RefSeq" id="XP_026686666.1"/>
    </source>
</evidence>
<name>A0A1S4EN91_DIACI</name>
<dbReference type="GeneID" id="103519327"/>
<protein>
    <submittedName>
        <fullName evidence="3">Uncharacterized protein LOC103519327 isoform X1</fullName>
    </submittedName>
    <submittedName>
        <fullName evidence="4">Uncharacterized protein LOC103519327 isoform X2</fullName>
    </submittedName>
    <submittedName>
        <fullName evidence="2">Uncharacterized protein LOC103519327 isoform X3</fullName>
    </submittedName>
</protein>
<evidence type="ECO:0000313" key="4">
    <source>
        <dbReference type="RefSeq" id="XP_026686667.1"/>
    </source>
</evidence>
<dbReference type="RefSeq" id="XP_017303648.1">
    <property type="nucleotide sequence ID" value="XM_017448159.2"/>
</dbReference>
<dbReference type="OrthoDB" id="6628698at2759"/>
<accession>A0A1S4EN91</accession>
<organism evidence="1 2">
    <name type="scientific">Diaphorina citri</name>
    <name type="common">Asian citrus psyllid</name>
    <dbReference type="NCBI Taxonomy" id="121845"/>
    <lineage>
        <taxon>Eukaryota</taxon>
        <taxon>Metazoa</taxon>
        <taxon>Ecdysozoa</taxon>
        <taxon>Arthropoda</taxon>
        <taxon>Hexapoda</taxon>
        <taxon>Insecta</taxon>
        <taxon>Pterygota</taxon>
        <taxon>Neoptera</taxon>
        <taxon>Paraneoptera</taxon>
        <taxon>Hemiptera</taxon>
        <taxon>Sternorrhyncha</taxon>
        <taxon>Psylloidea</taxon>
        <taxon>Psyllidae</taxon>
        <taxon>Diaphorininae</taxon>
        <taxon>Diaphorina</taxon>
    </lineage>
</organism>
<dbReference type="KEGG" id="dci:103519327"/>
<dbReference type="PaxDb" id="121845-A0A1S4EN91"/>
<evidence type="ECO:0000313" key="1">
    <source>
        <dbReference type="Proteomes" id="UP000079169"/>
    </source>
</evidence>
<reference evidence="2 3" key="1">
    <citation type="submission" date="2025-04" db="UniProtKB">
        <authorList>
            <consortium name="RefSeq"/>
        </authorList>
    </citation>
    <scope>IDENTIFICATION</scope>
</reference>
<keyword evidence="1" id="KW-1185">Reference proteome</keyword>
<dbReference type="RefSeq" id="XP_026686667.1">
    <property type="nucleotide sequence ID" value="XM_026830866.1"/>
</dbReference>
<dbReference type="AlphaFoldDB" id="A0A1S4EN91"/>
<sequence length="127" mass="14863">MGDVANRYSTSHRFISINPPNPLTPMTSEDVVEWLNWLDEVTYVSDQWASWLQRTCDQAKVMSNKRKGLFVRPDGTKVNLSNVEWEDFKKKVDQESMHLRKTEVLILRRADAWDQKAKPKEQMIPGK</sequence>
<dbReference type="Proteomes" id="UP000079169">
    <property type="component" value="Unplaced"/>
</dbReference>
<dbReference type="RefSeq" id="XP_026686666.1">
    <property type="nucleotide sequence ID" value="XM_026830865.1"/>
</dbReference>